<dbReference type="EMBL" id="KZ302101">
    <property type="protein sequence ID" value="PFH47628.1"/>
    <property type="molecule type" value="Genomic_DNA"/>
</dbReference>
<dbReference type="InterPro" id="IPR011990">
    <property type="entry name" value="TPR-like_helical_dom_sf"/>
</dbReference>
<evidence type="ECO:0000256" key="1">
    <source>
        <dbReference type="ARBA" id="ARBA00022737"/>
    </source>
</evidence>
<dbReference type="OrthoDB" id="185373at2759"/>
<dbReference type="Proteomes" id="UP000242287">
    <property type="component" value="Unassembled WGS sequence"/>
</dbReference>
<dbReference type="InterPro" id="IPR051222">
    <property type="entry name" value="PPR/CCM1_RNA-binding"/>
</dbReference>
<evidence type="ECO:0000313" key="4">
    <source>
        <dbReference type="Proteomes" id="UP000242287"/>
    </source>
</evidence>
<sequence length="819" mass="92222">MLNPVFRLRTVALRAFHATSICPTTPYIRARTSKVLAAFRNETKAPIWKLIDTVHSIRHQNCLELTKLLHNQGVSVDEFNQWKDVISLPSIEDALHAAKDQFSQKPIPLWVMLFLVVYKVRSSAHAYGPMLELLYTNLKTIPPNLQGPLLIFAALHLSIFNLLQPLQRVLTTFLRIPLSHESLQFNLLLQVLSLNTVRSNEAAKLVVDVLKAMEGRQLALRSETYHALLNDRFVTLELTRYLHTRMTHEGFVPDVSHLEAYLRVFAKGGAIHEAKEYLELIRQHELKNNPPSSPNHSQTVALSGFKDRASAFDFLQSLAKTNRRVQQGSTTTTTTNNKRHPKVIPTLPPSPYLFPFNRRTLDTHDYTASLTVAARDPSVTATHLLSMFRRMLDARGTLLRPTIVTHTTLIRGLLYRNDLGLAEKQWNELINTSLPLDAPALSTGLQVLTRTGKPHLAFELLEQYAYKHEDSYSSGGQHRLRYAVRVDIHVLNSFMECLNTIQRPDVLFRLWDHMGDLYSVYPNSKTLSILLQAARRAHQLDDSFHGTVAHLALHNPFRWKRPPSSSSSPEGRLKRSEVVAAVTSVLRDSSQREKGGTNAEGGLKRYVSGVWRDEEAAAAVRRVFVEVVFGYKGEVLKRVVQPAYALRRSVDAEYAISTALGQASGPPPAGAGDSSQSAPSEVHDYPRDLLPNNNNSDSSTTTPSKYPHIIPTNDNYLQYILLLGTSQRAGEIPLALAWMRASGVAPDRATLAAALIFWSEVGVHPPLIESWMGGEERSPYGRLVEWMKEWVGEGRMPRVENLRRWQAWVRKVREGEGEV</sequence>
<accession>A0A2A9NC30</accession>
<feature type="region of interest" description="Disordered" evidence="2">
    <location>
        <begin position="661"/>
        <end position="707"/>
    </location>
</feature>
<proteinExistence type="predicted"/>
<feature type="compositionally biased region" description="Low complexity" evidence="2">
    <location>
        <begin position="688"/>
        <end position="704"/>
    </location>
</feature>
<dbReference type="AlphaFoldDB" id="A0A2A9NC30"/>
<evidence type="ECO:0008006" key="5">
    <source>
        <dbReference type="Google" id="ProtNLM"/>
    </source>
</evidence>
<keyword evidence="4" id="KW-1185">Reference proteome</keyword>
<keyword evidence="1" id="KW-0677">Repeat</keyword>
<reference evidence="3 4" key="1">
    <citation type="submission" date="2014-02" db="EMBL/GenBank/DDBJ databases">
        <title>Transposable element dynamics among asymbiotic and ectomycorrhizal Amanita fungi.</title>
        <authorList>
            <consortium name="DOE Joint Genome Institute"/>
            <person name="Hess J."/>
            <person name="Skrede I."/>
            <person name="Wolfe B."/>
            <person name="LaButti K."/>
            <person name="Ohm R.A."/>
            <person name="Grigoriev I.V."/>
            <person name="Pringle A."/>
        </authorList>
    </citation>
    <scope>NUCLEOTIDE SEQUENCE [LARGE SCALE GENOMIC DNA]</scope>
    <source>
        <strain evidence="3 4">SKay4041</strain>
    </source>
</reference>
<evidence type="ECO:0000313" key="3">
    <source>
        <dbReference type="EMBL" id="PFH47628.1"/>
    </source>
</evidence>
<protein>
    <recommendedName>
        <fullName evidence="5">Pentacotripeptide-repeat region of PRORP domain-containing protein</fullName>
    </recommendedName>
</protein>
<feature type="region of interest" description="Disordered" evidence="2">
    <location>
        <begin position="323"/>
        <end position="344"/>
    </location>
</feature>
<evidence type="ECO:0000256" key="2">
    <source>
        <dbReference type="SAM" id="MobiDB-lite"/>
    </source>
</evidence>
<dbReference type="Gene3D" id="1.25.40.10">
    <property type="entry name" value="Tetratricopeptide repeat domain"/>
    <property type="match status" value="2"/>
</dbReference>
<name>A0A2A9NC30_9AGAR</name>
<gene>
    <name evidence="3" type="ORF">AMATHDRAFT_67424</name>
</gene>
<feature type="compositionally biased region" description="Low complexity" evidence="2">
    <location>
        <begin position="670"/>
        <end position="680"/>
    </location>
</feature>
<organism evidence="3 4">
    <name type="scientific">Amanita thiersii Skay4041</name>
    <dbReference type="NCBI Taxonomy" id="703135"/>
    <lineage>
        <taxon>Eukaryota</taxon>
        <taxon>Fungi</taxon>
        <taxon>Dikarya</taxon>
        <taxon>Basidiomycota</taxon>
        <taxon>Agaricomycotina</taxon>
        <taxon>Agaricomycetes</taxon>
        <taxon>Agaricomycetidae</taxon>
        <taxon>Agaricales</taxon>
        <taxon>Pluteineae</taxon>
        <taxon>Amanitaceae</taxon>
        <taxon>Amanita</taxon>
    </lineage>
</organism>
<dbReference type="PANTHER" id="PTHR47942">
    <property type="entry name" value="TETRATRICOPEPTIDE REPEAT (TPR)-LIKE SUPERFAMILY PROTEIN-RELATED"/>
    <property type="match status" value="1"/>
</dbReference>
<dbReference type="STRING" id="703135.A0A2A9NC30"/>